<dbReference type="NCBIfam" id="TIGR01007">
    <property type="entry name" value="eps_fam"/>
    <property type="match status" value="1"/>
</dbReference>
<gene>
    <name evidence="12" type="ORF">NIES46_16160</name>
</gene>
<comment type="similarity">
    <text evidence="1">Belongs to the CpsD/CapB family.</text>
</comment>
<evidence type="ECO:0000256" key="2">
    <source>
        <dbReference type="ARBA" id="ARBA00011903"/>
    </source>
</evidence>
<evidence type="ECO:0000256" key="7">
    <source>
        <dbReference type="ARBA" id="ARBA00023137"/>
    </source>
</evidence>
<proteinExistence type="inferred from homology"/>
<evidence type="ECO:0000259" key="11">
    <source>
        <dbReference type="Pfam" id="PF13614"/>
    </source>
</evidence>
<keyword evidence="10" id="KW-1133">Transmembrane helix</keyword>
<evidence type="ECO:0000256" key="9">
    <source>
        <dbReference type="SAM" id="Coils"/>
    </source>
</evidence>
<keyword evidence="10" id="KW-0812">Transmembrane</keyword>
<dbReference type="CDD" id="cd05387">
    <property type="entry name" value="BY-kinase"/>
    <property type="match status" value="1"/>
</dbReference>
<evidence type="ECO:0000313" key="12">
    <source>
        <dbReference type="EMBL" id="GCE93565.1"/>
    </source>
</evidence>
<dbReference type="SUPFAM" id="SSF52540">
    <property type="entry name" value="P-loop containing nucleoside triphosphate hydrolases"/>
    <property type="match status" value="1"/>
</dbReference>
<keyword evidence="3" id="KW-0808">Transferase</keyword>
<dbReference type="EMBL" id="BIMW01000075">
    <property type="protein sequence ID" value="GCE93565.1"/>
    <property type="molecule type" value="Genomic_DNA"/>
</dbReference>
<keyword evidence="5" id="KW-0418">Kinase</keyword>
<dbReference type="InterPro" id="IPR027417">
    <property type="entry name" value="P-loop_NTPase"/>
</dbReference>
<evidence type="ECO:0000256" key="8">
    <source>
        <dbReference type="ARBA" id="ARBA00051245"/>
    </source>
</evidence>
<keyword evidence="4" id="KW-0547">Nucleotide-binding</keyword>
<dbReference type="Proteomes" id="UP000326169">
    <property type="component" value="Unassembled WGS sequence"/>
</dbReference>
<comment type="catalytic activity">
    <reaction evidence="8">
        <text>L-tyrosyl-[protein] + ATP = O-phospho-L-tyrosyl-[protein] + ADP + H(+)</text>
        <dbReference type="Rhea" id="RHEA:10596"/>
        <dbReference type="Rhea" id="RHEA-COMP:10136"/>
        <dbReference type="Rhea" id="RHEA-COMP:20101"/>
        <dbReference type="ChEBI" id="CHEBI:15378"/>
        <dbReference type="ChEBI" id="CHEBI:30616"/>
        <dbReference type="ChEBI" id="CHEBI:46858"/>
        <dbReference type="ChEBI" id="CHEBI:61978"/>
        <dbReference type="ChEBI" id="CHEBI:456216"/>
        <dbReference type="EC" id="2.7.10.2"/>
    </reaction>
</comment>
<dbReference type="PANTHER" id="PTHR32309">
    <property type="entry name" value="TYROSINE-PROTEIN KINASE"/>
    <property type="match status" value="1"/>
</dbReference>
<keyword evidence="6" id="KW-0067">ATP-binding</keyword>
<protein>
    <recommendedName>
        <fullName evidence="2">non-specific protein-tyrosine kinase</fullName>
        <ecNumber evidence="2">2.7.10.2</ecNumber>
    </recommendedName>
</protein>
<sequence length="742" mass="82756">MKKARRSQLSMIYTRSSPRGGMEFSPWYQGDLEARNVEIMTAKQRGIFGKIADLFCRRWLVVLGVAATTVTGVYWWTVEQLPEYRGTFQLLISSSDELGGLDEASQLKMLKSPQVMADILENIQSRYPEVDYRFLFNDNSGSPLELQMLEGTKILEVSYQDSEPQKIKFILEAIASGYLEYHRGLQRPSETSQKLEMINQKINPLVTQVNNLKREIVNLQQEHLMITPEVTSRQISDRLGMIETERLQTQTQLQEENSRYLTLQQQLGLDPQQAMMASALTNSPRYQTLLQKLLAVETEVAVESARFKETSPQIQSLLDQRNHLLPLLQEEAVRVLGQDLTTVDPSILSHQDSLRMGLIQQMMVTAHQIEMLQVRDRVLQTAATSLQEYSQSLPEVIRRYRDLNQELETATTRLNDLSDRQAELELTIEPPIRSWQLIAPPMIPRLQAGQLETVSPNIPLNLAWGGLAGLGLGMIIAQLVDRLNNVFHNSEEIAENTPIPLLGVIPASDDALMLPANSRLTGESDVLPNLSMVPCSVFHEAFRSLTANLRQLATESPINSCVISSARPADGKSTVALNLAIGAAAMGQRVLLVDADLRNPRIHSMLGVSNLQGLSDAIAGNMEIESLIRRSPSDENLFVLTSGPLPVDPTRMLASARMQQVMAELRQQFDLVVYDTAPLLGLADANLLASHTNGLMMVVGLGKTDRSAFGLAMRELEMAGVPILGMVANGDRQETNYYYSQR</sequence>
<comment type="caution">
    <text evidence="12">The sequence shown here is derived from an EMBL/GenBank/DDBJ whole genome shotgun (WGS) entry which is preliminary data.</text>
</comment>
<evidence type="ECO:0000256" key="4">
    <source>
        <dbReference type="ARBA" id="ARBA00022741"/>
    </source>
</evidence>
<dbReference type="RefSeq" id="WP_043468098.1">
    <property type="nucleotide sequence ID" value="NZ_BIMW01000075.1"/>
</dbReference>
<evidence type="ECO:0000256" key="3">
    <source>
        <dbReference type="ARBA" id="ARBA00022679"/>
    </source>
</evidence>
<accession>A0A5M3T553</accession>
<dbReference type="Gene3D" id="3.40.50.300">
    <property type="entry name" value="P-loop containing nucleotide triphosphate hydrolases"/>
    <property type="match status" value="1"/>
</dbReference>
<keyword evidence="10" id="KW-0472">Membrane</keyword>
<keyword evidence="7" id="KW-0829">Tyrosine-protein kinase</keyword>
<dbReference type="PANTHER" id="PTHR32309:SF13">
    <property type="entry name" value="FERRIC ENTEROBACTIN TRANSPORT PROTEIN FEPE"/>
    <property type="match status" value="1"/>
</dbReference>
<feature type="transmembrane region" description="Helical" evidence="10">
    <location>
        <begin position="59"/>
        <end position="77"/>
    </location>
</feature>
<feature type="coiled-coil region" evidence="9">
    <location>
        <begin position="386"/>
        <end position="427"/>
    </location>
</feature>
<evidence type="ECO:0000256" key="10">
    <source>
        <dbReference type="SAM" id="Phobius"/>
    </source>
</evidence>
<reference evidence="12 13" key="1">
    <citation type="journal article" date="2019" name="J Genomics">
        <title>The Draft Genome of a Hydrogen-producing Cyanobacterium, Arthrospira platensis NIES-46.</title>
        <authorList>
            <person name="Suzuki S."/>
            <person name="Yamaguchi H."/>
            <person name="Kawachi M."/>
        </authorList>
    </citation>
    <scope>NUCLEOTIDE SEQUENCE [LARGE SCALE GENOMIC DNA]</scope>
    <source>
        <strain evidence="12 13">NIES-46</strain>
    </source>
</reference>
<dbReference type="InterPro" id="IPR050445">
    <property type="entry name" value="Bact_polysacc_biosynth/exp"/>
</dbReference>
<dbReference type="Pfam" id="PF13614">
    <property type="entry name" value="AAA_31"/>
    <property type="match status" value="1"/>
</dbReference>
<dbReference type="GeneID" id="301682475"/>
<keyword evidence="9" id="KW-0175">Coiled coil</keyword>
<evidence type="ECO:0000256" key="1">
    <source>
        <dbReference type="ARBA" id="ARBA00007316"/>
    </source>
</evidence>
<evidence type="ECO:0000313" key="13">
    <source>
        <dbReference type="Proteomes" id="UP000326169"/>
    </source>
</evidence>
<name>A0A5M3T553_LIMPL</name>
<dbReference type="InterPro" id="IPR005702">
    <property type="entry name" value="Wzc-like_C"/>
</dbReference>
<evidence type="ECO:0000256" key="6">
    <source>
        <dbReference type="ARBA" id="ARBA00022840"/>
    </source>
</evidence>
<keyword evidence="13" id="KW-1185">Reference proteome</keyword>
<evidence type="ECO:0000256" key="5">
    <source>
        <dbReference type="ARBA" id="ARBA00022777"/>
    </source>
</evidence>
<organism evidence="12 13">
    <name type="scientific">Limnospira platensis NIES-46</name>
    <dbReference type="NCBI Taxonomy" id="1236695"/>
    <lineage>
        <taxon>Bacteria</taxon>
        <taxon>Bacillati</taxon>
        <taxon>Cyanobacteriota</taxon>
        <taxon>Cyanophyceae</taxon>
        <taxon>Oscillatoriophycideae</taxon>
        <taxon>Oscillatoriales</taxon>
        <taxon>Sirenicapillariaceae</taxon>
        <taxon>Limnospira</taxon>
    </lineage>
</organism>
<dbReference type="EC" id="2.7.10.2" evidence="2"/>
<feature type="domain" description="AAA" evidence="11">
    <location>
        <begin position="571"/>
        <end position="690"/>
    </location>
</feature>
<dbReference type="InterPro" id="IPR025669">
    <property type="entry name" value="AAA_dom"/>
</dbReference>